<evidence type="ECO:0000256" key="12">
    <source>
        <dbReference type="ARBA" id="ARBA00047398"/>
    </source>
</evidence>
<evidence type="ECO:0000256" key="1">
    <source>
        <dbReference type="ARBA" id="ARBA00004496"/>
    </source>
</evidence>
<dbReference type="PANTHER" id="PTHR10890:SF30">
    <property type="entry name" value="CYSTEINE--TRNA LIGASE"/>
    <property type="match status" value="1"/>
</dbReference>
<keyword evidence="7 13" id="KW-0547">Nucleotide-binding</keyword>
<dbReference type="EMBL" id="SJKD01000011">
    <property type="protein sequence ID" value="TCC43954.1"/>
    <property type="molecule type" value="Genomic_DNA"/>
</dbReference>
<comment type="catalytic activity">
    <reaction evidence="12 13">
        <text>tRNA(Cys) + L-cysteine + ATP = L-cysteinyl-tRNA(Cys) + AMP + diphosphate</text>
        <dbReference type="Rhea" id="RHEA:17773"/>
        <dbReference type="Rhea" id="RHEA-COMP:9661"/>
        <dbReference type="Rhea" id="RHEA-COMP:9679"/>
        <dbReference type="ChEBI" id="CHEBI:30616"/>
        <dbReference type="ChEBI" id="CHEBI:33019"/>
        <dbReference type="ChEBI" id="CHEBI:35235"/>
        <dbReference type="ChEBI" id="CHEBI:78442"/>
        <dbReference type="ChEBI" id="CHEBI:78517"/>
        <dbReference type="ChEBI" id="CHEBI:456215"/>
        <dbReference type="EC" id="6.1.1.16"/>
    </reaction>
</comment>
<evidence type="ECO:0000256" key="7">
    <source>
        <dbReference type="ARBA" id="ARBA00022741"/>
    </source>
</evidence>
<evidence type="ECO:0000256" key="6">
    <source>
        <dbReference type="ARBA" id="ARBA00022723"/>
    </source>
</evidence>
<dbReference type="InterPro" id="IPR015803">
    <property type="entry name" value="Cys-tRNA-ligase"/>
</dbReference>
<evidence type="ECO:0000256" key="9">
    <source>
        <dbReference type="ARBA" id="ARBA00022840"/>
    </source>
</evidence>
<accession>A0A4R0JEF8</accession>
<dbReference type="InterPro" id="IPR032678">
    <property type="entry name" value="tRNA-synt_1_cat_dom"/>
</dbReference>
<dbReference type="Pfam" id="PF01406">
    <property type="entry name" value="tRNA-synt_1e"/>
    <property type="match status" value="1"/>
</dbReference>
<dbReference type="InterPro" id="IPR014729">
    <property type="entry name" value="Rossmann-like_a/b/a_fold"/>
</dbReference>
<organism evidence="15 16">
    <name type="scientific">Kribbella capetownensis</name>
    <dbReference type="NCBI Taxonomy" id="1572659"/>
    <lineage>
        <taxon>Bacteria</taxon>
        <taxon>Bacillati</taxon>
        <taxon>Actinomycetota</taxon>
        <taxon>Actinomycetes</taxon>
        <taxon>Propionibacteriales</taxon>
        <taxon>Kribbellaceae</taxon>
        <taxon>Kribbella</taxon>
    </lineage>
</organism>
<evidence type="ECO:0000256" key="5">
    <source>
        <dbReference type="ARBA" id="ARBA00022598"/>
    </source>
</evidence>
<proteinExistence type="inferred from homology"/>
<protein>
    <recommendedName>
        <fullName evidence="13">Cysteine--tRNA ligase</fullName>
        <ecNumber evidence="13">6.1.1.16</ecNumber>
    </recommendedName>
    <alternativeName>
        <fullName evidence="13">Cysteinyl-tRNA synthetase</fullName>
        <shortName evidence="13">CysRS</shortName>
    </alternativeName>
</protein>
<dbReference type="SMART" id="SM00840">
    <property type="entry name" value="DALR_2"/>
    <property type="match status" value="1"/>
</dbReference>
<dbReference type="GO" id="GO:0005524">
    <property type="term" value="F:ATP binding"/>
    <property type="evidence" value="ECO:0007669"/>
    <property type="project" value="UniProtKB-UniRule"/>
</dbReference>
<dbReference type="InterPro" id="IPR009080">
    <property type="entry name" value="tRNAsynth_Ia_anticodon-bd"/>
</dbReference>
<evidence type="ECO:0000256" key="4">
    <source>
        <dbReference type="ARBA" id="ARBA00022490"/>
    </source>
</evidence>
<keyword evidence="11 13" id="KW-0030">Aminoacyl-tRNA synthetase</keyword>
<comment type="cofactor">
    <cofactor evidence="13">
        <name>Zn(2+)</name>
        <dbReference type="ChEBI" id="CHEBI:29105"/>
    </cofactor>
    <text evidence="13">Binds 1 zinc ion per subunit.</text>
</comment>
<dbReference type="GO" id="GO:0005829">
    <property type="term" value="C:cytosol"/>
    <property type="evidence" value="ECO:0007669"/>
    <property type="project" value="TreeGrafter"/>
</dbReference>
<keyword evidence="10 13" id="KW-0648">Protein biosynthesis</keyword>
<evidence type="ECO:0000256" key="2">
    <source>
        <dbReference type="ARBA" id="ARBA00005594"/>
    </source>
</evidence>
<keyword evidence="16" id="KW-1185">Reference proteome</keyword>
<dbReference type="GO" id="GO:0008270">
    <property type="term" value="F:zinc ion binding"/>
    <property type="evidence" value="ECO:0007669"/>
    <property type="project" value="UniProtKB-UniRule"/>
</dbReference>
<feature type="short sequence motif" description="'HIGH' region" evidence="13">
    <location>
        <begin position="31"/>
        <end position="41"/>
    </location>
</feature>
<dbReference type="CDD" id="cd00672">
    <property type="entry name" value="CysRS_core"/>
    <property type="match status" value="1"/>
</dbReference>
<comment type="subunit">
    <text evidence="3 13">Monomer.</text>
</comment>
<dbReference type="PRINTS" id="PR00983">
    <property type="entry name" value="TRNASYNTHCYS"/>
</dbReference>
<comment type="caution">
    <text evidence="15">The sequence shown here is derived from an EMBL/GenBank/DDBJ whole genome shotgun (WGS) entry which is preliminary data.</text>
</comment>
<keyword evidence="9 13" id="KW-0067">ATP-binding</keyword>
<dbReference type="InterPro" id="IPR015273">
    <property type="entry name" value="Cys-tRNA-synt_Ia_DALR"/>
</dbReference>
<evidence type="ECO:0000313" key="15">
    <source>
        <dbReference type="EMBL" id="TCC43954.1"/>
    </source>
</evidence>
<evidence type="ECO:0000256" key="10">
    <source>
        <dbReference type="ARBA" id="ARBA00022917"/>
    </source>
</evidence>
<sequence length="478" mass="52973">MTLRLYDTMTAAVRDFEPVHPGKVGIYHCGLTVQGAPHVGHIYKEVVFDVLRRWLERSGYEVTVIANVTDIEDKILAKSAERGVPWWAHAYEFERELHWSYDVLGCRPPTYEPRATGHIPEMIELIDELIERGHAYVAPDGSGDVYFDIRSWPSYGELSHQKIDDMEAAEDADPRGKRDPRDFALWKGYTEDTPRTASWPAPYGRGRPGWHLECSAMAGKYLGDEFDIHGGGLDLRFPHHENELAQSTAVGRKFARFWMHNALVTTAGEKMSKSMGNGAIVRNVVQRVRPIELRYYLVQSHYRSVVEFSFEALDEAAKGFQRVEGFVTRATEVTGGVEPAAELPSDFGAAMDDDLGTPAAFAVLHNTVRDGNKLLADGDSPALRDALAAVRGMLGVLGLDPLAEPWASRSDVGGELTEVVDGLVKALLEQRQSARERKDYAASDAIRDRLKALGVVVEDTPQGPRWSLAAPTTTDEGS</sequence>
<dbReference type="HAMAP" id="MF_00041">
    <property type="entry name" value="Cys_tRNA_synth"/>
    <property type="match status" value="1"/>
</dbReference>
<feature type="domain" description="Cysteinyl-tRNA synthetase class Ia DALR" evidence="14">
    <location>
        <begin position="346"/>
        <end position="405"/>
    </location>
</feature>
<dbReference type="GO" id="GO:0004817">
    <property type="term" value="F:cysteine-tRNA ligase activity"/>
    <property type="evidence" value="ECO:0007669"/>
    <property type="project" value="UniProtKB-UniRule"/>
</dbReference>
<evidence type="ECO:0000256" key="11">
    <source>
        <dbReference type="ARBA" id="ARBA00023146"/>
    </source>
</evidence>
<dbReference type="InterPro" id="IPR056411">
    <property type="entry name" value="CysS_C"/>
</dbReference>
<dbReference type="RefSeq" id="WP_131518441.1">
    <property type="nucleotide sequence ID" value="NZ_SJKD01000011.1"/>
</dbReference>
<dbReference type="NCBIfam" id="TIGR00435">
    <property type="entry name" value="cysS"/>
    <property type="match status" value="1"/>
</dbReference>
<dbReference type="Pfam" id="PF23493">
    <property type="entry name" value="CysS_C"/>
    <property type="match status" value="1"/>
</dbReference>
<dbReference type="Proteomes" id="UP000293342">
    <property type="component" value="Unassembled WGS sequence"/>
</dbReference>
<dbReference type="Gene3D" id="1.20.120.1910">
    <property type="entry name" value="Cysteine-tRNA ligase, C-terminal anti-codon recognition domain"/>
    <property type="match status" value="1"/>
</dbReference>
<feature type="binding site" evidence="13">
    <location>
        <position position="273"/>
    </location>
    <ligand>
        <name>ATP</name>
        <dbReference type="ChEBI" id="CHEBI:30616"/>
    </ligand>
</feature>
<dbReference type="EC" id="6.1.1.16" evidence="13"/>
<evidence type="ECO:0000313" key="16">
    <source>
        <dbReference type="Proteomes" id="UP000293342"/>
    </source>
</evidence>
<feature type="binding site" evidence="13">
    <location>
        <position position="243"/>
    </location>
    <ligand>
        <name>Zn(2+)</name>
        <dbReference type="ChEBI" id="CHEBI:29105"/>
    </ligand>
</feature>
<feature type="binding site" evidence="13">
    <location>
        <position position="29"/>
    </location>
    <ligand>
        <name>Zn(2+)</name>
        <dbReference type="ChEBI" id="CHEBI:29105"/>
    </ligand>
</feature>
<dbReference type="FunFam" id="3.40.50.620:FF:000068">
    <property type="entry name" value="Cysteine--tRNA ligase"/>
    <property type="match status" value="1"/>
</dbReference>
<dbReference type="SUPFAM" id="SSF52374">
    <property type="entry name" value="Nucleotidylyl transferase"/>
    <property type="match status" value="1"/>
</dbReference>
<evidence type="ECO:0000256" key="13">
    <source>
        <dbReference type="HAMAP-Rule" id="MF_00041"/>
    </source>
</evidence>
<reference evidence="15 16" key="1">
    <citation type="submission" date="2019-02" db="EMBL/GenBank/DDBJ databases">
        <title>Kribbella capetownensis sp. nov. and Kribbella speibonae sp. nov., isolated from soil.</title>
        <authorList>
            <person name="Curtis S.M."/>
            <person name="Norton I."/>
            <person name="Everest G.J."/>
            <person name="Meyers P.R."/>
        </authorList>
    </citation>
    <scope>NUCLEOTIDE SEQUENCE [LARGE SCALE GENOMIC DNA]</scope>
    <source>
        <strain evidence="15 16">YM53</strain>
    </source>
</reference>
<dbReference type="AlphaFoldDB" id="A0A4R0JEF8"/>
<dbReference type="SUPFAM" id="SSF47323">
    <property type="entry name" value="Anticodon-binding domain of a subclass of class I aminoacyl-tRNA synthetases"/>
    <property type="match status" value="1"/>
</dbReference>
<evidence type="ECO:0000259" key="14">
    <source>
        <dbReference type="SMART" id="SM00840"/>
    </source>
</evidence>
<name>A0A4R0JEF8_9ACTN</name>
<keyword evidence="6 13" id="KW-0479">Metal-binding</keyword>
<dbReference type="Gene3D" id="3.40.50.620">
    <property type="entry name" value="HUPs"/>
    <property type="match status" value="1"/>
</dbReference>
<dbReference type="OrthoDB" id="9815130at2"/>
<comment type="subcellular location">
    <subcellularLocation>
        <location evidence="1 13">Cytoplasm</location>
    </subcellularLocation>
</comment>
<feature type="binding site" evidence="13">
    <location>
        <position position="239"/>
    </location>
    <ligand>
        <name>Zn(2+)</name>
        <dbReference type="ChEBI" id="CHEBI:29105"/>
    </ligand>
</feature>
<keyword evidence="8 13" id="KW-0862">Zinc</keyword>
<evidence type="ECO:0000256" key="3">
    <source>
        <dbReference type="ARBA" id="ARBA00011245"/>
    </source>
</evidence>
<dbReference type="PANTHER" id="PTHR10890">
    <property type="entry name" value="CYSTEINYL-TRNA SYNTHETASE"/>
    <property type="match status" value="1"/>
</dbReference>
<dbReference type="Pfam" id="PF09190">
    <property type="entry name" value="DALR_2"/>
    <property type="match status" value="1"/>
</dbReference>
<evidence type="ECO:0000256" key="8">
    <source>
        <dbReference type="ARBA" id="ARBA00022833"/>
    </source>
</evidence>
<feature type="binding site" evidence="13">
    <location>
        <position position="214"/>
    </location>
    <ligand>
        <name>Zn(2+)</name>
        <dbReference type="ChEBI" id="CHEBI:29105"/>
    </ligand>
</feature>
<dbReference type="GO" id="GO:0006423">
    <property type="term" value="P:cysteinyl-tRNA aminoacylation"/>
    <property type="evidence" value="ECO:0007669"/>
    <property type="project" value="UniProtKB-UniRule"/>
</dbReference>
<dbReference type="InterPro" id="IPR024909">
    <property type="entry name" value="Cys-tRNA/MSH_ligase"/>
</dbReference>
<gene>
    <name evidence="13" type="primary">cysS</name>
    <name evidence="15" type="ORF">E0H75_37370</name>
</gene>
<keyword evidence="5 13" id="KW-0436">Ligase</keyword>
<keyword evidence="4 13" id="KW-0963">Cytoplasm</keyword>
<comment type="similarity">
    <text evidence="2 13">Belongs to the class-I aminoacyl-tRNA synthetase family.</text>
</comment>
<feature type="short sequence motif" description="'KMSKS' region" evidence="13">
    <location>
        <begin position="270"/>
        <end position="274"/>
    </location>
</feature>